<organism evidence="1 2">
    <name type="scientific">Cellulomonas fulva</name>
    <dbReference type="NCBI Taxonomy" id="2835530"/>
    <lineage>
        <taxon>Bacteria</taxon>
        <taxon>Bacillati</taxon>
        <taxon>Actinomycetota</taxon>
        <taxon>Actinomycetes</taxon>
        <taxon>Micrococcales</taxon>
        <taxon>Cellulomonadaceae</taxon>
        <taxon>Cellulomonas</taxon>
    </lineage>
</organism>
<proteinExistence type="predicted"/>
<gene>
    <name evidence="1" type="ORF">KIN34_03680</name>
</gene>
<dbReference type="EMBL" id="JAHBOH010000001">
    <property type="protein sequence ID" value="MBT0993385.1"/>
    <property type="molecule type" value="Genomic_DNA"/>
</dbReference>
<accession>A0ABS5TW67</accession>
<dbReference type="RefSeq" id="WP_214346819.1">
    <property type="nucleotide sequence ID" value="NZ_JAHBOH010000001.1"/>
</dbReference>
<comment type="caution">
    <text evidence="1">The sequence shown here is derived from an EMBL/GenBank/DDBJ whole genome shotgun (WGS) entry which is preliminary data.</text>
</comment>
<name>A0ABS5TW67_9CELL</name>
<protein>
    <submittedName>
        <fullName evidence="1">LmeA family phospholipid-binding protein</fullName>
    </submittedName>
</protein>
<dbReference type="InterPro" id="IPR021373">
    <property type="entry name" value="DUF2993"/>
</dbReference>
<dbReference type="Proteomes" id="UP000722125">
    <property type="component" value="Unassembled WGS sequence"/>
</dbReference>
<sequence length="231" mass="23477">MSARGWVVGVSVVVVLGAGVVVADRVALVRAQEVVADAIVENLDDVQGEPQVDIDGFPFLTQLLAGSLDEVTGHVEGATIGGLAMTDVDVVAHGTSTSEPYTAQDATVVATIPSASIQEQLAARTELEVAVQADGDVLRMSGDVLGIELSAGLVPRVEGGRLLVDVEDLQLGGATIDVGQLPGAVGSRLTDLEVPVEELPEGLELTQATVVADGVRVTAAGTDVTLPTSAP</sequence>
<dbReference type="Pfam" id="PF11209">
    <property type="entry name" value="LmeA"/>
    <property type="match status" value="1"/>
</dbReference>
<reference evidence="1 2" key="1">
    <citation type="submission" date="2021-05" db="EMBL/GenBank/DDBJ databases">
        <title>Description of Cellulomonas sp. DKR-3 sp. nov.</title>
        <authorList>
            <person name="Dahal R.H."/>
            <person name="Chaudhary D.K."/>
        </authorList>
    </citation>
    <scope>NUCLEOTIDE SEQUENCE [LARGE SCALE GENOMIC DNA]</scope>
    <source>
        <strain evidence="1 2">DKR-3</strain>
    </source>
</reference>
<evidence type="ECO:0000313" key="2">
    <source>
        <dbReference type="Proteomes" id="UP000722125"/>
    </source>
</evidence>
<keyword evidence="2" id="KW-1185">Reference proteome</keyword>
<evidence type="ECO:0000313" key="1">
    <source>
        <dbReference type="EMBL" id="MBT0993385.1"/>
    </source>
</evidence>